<accession>A0AAV7EKN4</accession>
<evidence type="ECO:0000256" key="5">
    <source>
        <dbReference type="RuleBase" id="RU000418"/>
    </source>
</evidence>
<evidence type="ECO:0000256" key="3">
    <source>
        <dbReference type="ARBA" id="ARBA00022840"/>
    </source>
</evidence>
<dbReference type="AlphaFoldDB" id="A0AAV7EKN4"/>
<dbReference type="InterPro" id="IPR027409">
    <property type="entry name" value="GroEL-like_apical_dom_sf"/>
</dbReference>
<dbReference type="PRINTS" id="PR00298">
    <property type="entry name" value="CHAPERONIN60"/>
</dbReference>
<evidence type="ECO:0000256" key="2">
    <source>
        <dbReference type="ARBA" id="ARBA00022741"/>
    </source>
</evidence>
<dbReference type="Gene3D" id="3.30.260.10">
    <property type="entry name" value="TCP-1-like chaperonin intermediate domain"/>
    <property type="match status" value="1"/>
</dbReference>
<evidence type="ECO:0000256" key="6">
    <source>
        <dbReference type="SAM" id="MobiDB-lite"/>
    </source>
</evidence>
<sequence>MACSSTSIAALSCKISPIPCTTTKASIRLVPRAAAKELYFNHDGSATRKLQAGVDVVAELVGVTLGPKGRNVVLENKYGPPKIVNDGVTVLKEVELEDPLENVGAKLIREAAAKTNDLAGDGTTTSIILAHGLITEGLKVVASGMNPVQINRGIEKTAKALVAELKSMSREVADHELVDVASVSAGDDHAVGNMIAEALKRVGKTGVVRVEKGRSAESSLEIVDGMQFDRGYLSPYFVTDREKMTVEYENCKLLLVDKKICNPKELFKVLDAAVKEKYPIVIVAESIEKGALAPIIRNKLKGNLKAAAIKAPSFGERKSHSLDDIAALTGGTVVRDEVGLTLEKAGKEVLGSAAKVVITKDSTLVVTDGSFQDAVNKRVAQIQRLVENTEENFQKKILNERIARLSGGIAIIQVGAQTDVELKDKKLRIEDALNATKAAIEEGIVIGGGCSLLRLSQRVDKLKETLDNKEQKVGADIFKKALLYPTKLIAKNAGVNGNAVVEKIMSANDVRYGYNAAKDHYEDLIDAGIIDPSKVVRCCLEHAASVAKVFLMSDVVVAEIKQLQRLPRQLMPTSPDLPIPGRSRLPTSGPLSFPRRKPLLRRPLPTSGIST</sequence>
<comment type="caution">
    <text evidence="7">The sequence shown here is derived from an EMBL/GenBank/DDBJ whole genome shotgun (WGS) entry which is preliminary data.</text>
</comment>
<dbReference type="Proteomes" id="UP000825729">
    <property type="component" value="Unassembled WGS sequence"/>
</dbReference>
<dbReference type="PROSITE" id="PS00296">
    <property type="entry name" value="CHAPERONINS_CPN60"/>
    <property type="match status" value="1"/>
</dbReference>
<dbReference type="InterPro" id="IPR002423">
    <property type="entry name" value="Cpn60/GroEL/TCP-1"/>
</dbReference>
<gene>
    <name evidence="7" type="ORF">H6P81_008610</name>
</gene>
<dbReference type="PANTHER" id="PTHR45633">
    <property type="entry name" value="60 KDA HEAT SHOCK PROTEIN, MITOCHONDRIAL"/>
    <property type="match status" value="1"/>
</dbReference>
<dbReference type="SUPFAM" id="SSF52029">
    <property type="entry name" value="GroEL apical domain-like"/>
    <property type="match status" value="1"/>
</dbReference>
<dbReference type="EMBL" id="JAINDJ010000004">
    <property type="protein sequence ID" value="KAG9448645.1"/>
    <property type="molecule type" value="Genomic_DNA"/>
</dbReference>
<dbReference type="InterPro" id="IPR018370">
    <property type="entry name" value="Chaperonin_Cpn60_CS"/>
</dbReference>
<evidence type="ECO:0000256" key="1">
    <source>
        <dbReference type="ARBA" id="ARBA00006607"/>
    </source>
</evidence>
<dbReference type="GO" id="GO:0005524">
    <property type="term" value="F:ATP binding"/>
    <property type="evidence" value="ECO:0007669"/>
    <property type="project" value="UniProtKB-KW"/>
</dbReference>
<dbReference type="GO" id="GO:0042026">
    <property type="term" value="P:protein refolding"/>
    <property type="evidence" value="ECO:0007669"/>
    <property type="project" value="InterPro"/>
</dbReference>
<dbReference type="Gene3D" id="1.10.560.10">
    <property type="entry name" value="GroEL-like equatorial domain"/>
    <property type="match status" value="1"/>
</dbReference>
<dbReference type="InterPro" id="IPR027410">
    <property type="entry name" value="TCP-1-like_intermed_sf"/>
</dbReference>
<name>A0AAV7EKN4_ARIFI</name>
<dbReference type="InterPro" id="IPR001844">
    <property type="entry name" value="Cpn60/GroEL"/>
</dbReference>
<dbReference type="NCBIfam" id="NF009489">
    <property type="entry name" value="PRK12851.1"/>
    <property type="match status" value="1"/>
</dbReference>
<feature type="region of interest" description="Disordered" evidence="6">
    <location>
        <begin position="571"/>
        <end position="611"/>
    </location>
</feature>
<keyword evidence="8" id="KW-1185">Reference proteome</keyword>
<evidence type="ECO:0000313" key="8">
    <source>
        <dbReference type="Proteomes" id="UP000825729"/>
    </source>
</evidence>
<dbReference type="NCBIfam" id="TIGR02348">
    <property type="entry name" value="GroEL"/>
    <property type="match status" value="1"/>
</dbReference>
<evidence type="ECO:0000313" key="7">
    <source>
        <dbReference type="EMBL" id="KAG9448645.1"/>
    </source>
</evidence>
<dbReference type="FunFam" id="3.50.7.10:FF:000001">
    <property type="entry name" value="60 kDa chaperonin"/>
    <property type="match status" value="1"/>
</dbReference>
<reference evidence="7 8" key="1">
    <citation type="submission" date="2021-07" db="EMBL/GenBank/DDBJ databases">
        <title>The Aristolochia fimbriata genome: insights into angiosperm evolution, floral development and chemical biosynthesis.</title>
        <authorList>
            <person name="Jiao Y."/>
        </authorList>
    </citation>
    <scope>NUCLEOTIDE SEQUENCE [LARGE SCALE GENOMIC DNA]</scope>
    <source>
        <strain evidence="7">IBCAS-2021</strain>
        <tissue evidence="7">Leaf</tissue>
    </source>
</reference>
<dbReference type="GO" id="GO:0140662">
    <property type="term" value="F:ATP-dependent protein folding chaperone"/>
    <property type="evidence" value="ECO:0007669"/>
    <property type="project" value="InterPro"/>
</dbReference>
<dbReference type="SUPFAM" id="SSF48592">
    <property type="entry name" value="GroEL equatorial domain-like"/>
    <property type="match status" value="2"/>
</dbReference>
<protein>
    <submittedName>
        <fullName evidence="7">Uncharacterized protein</fullName>
    </submittedName>
</protein>
<keyword evidence="3" id="KW-0067">ATP-binding</keyword>
<dbReference type="Pfam" id="PF00118">
    <property type="entry name" value="Cpn60_TCP1"/>
    <property type="match status" value="1"/>
</dbReference>
<dbReference type="CDD" id="cd03344">
    <property type="entry name" value="GroEL"/>
    <property type="match status" value="1"/>
</dbReference>
<dbReference type="NCBIfam" id="NF000592">
    <property type="entry name" value="PRK00013.1"/>
    <property type="match status" value="1"/>
</dbReference>
<organism evidence="7 8">
    <name type="scientific">Aristolochia fimbriata</name>
    <name type="common">White veined hardy Dutchman's pipe vine</name>
    <dbReference type="NCBI Taxonomy" id="158543"/>
    <lineage>
        <taxon>Eukaryota</taxon>
        <taxon>Viridiplantae</taxon>
        <taxon>Streptophyta</taxon>
        <taxon>Embryophyta</taxon>
        <taxon>Tracheophyta</taxon>
        <taxon>Spermatophyta</taxon>
        <taxon>Magnoliopsida</taxon>
        <taxon>Magnoliidae</taxon>
        <taxon>Piperales</taxon>
        <taxon>Aristolochiaceae</taxon>
        <taxon>Aristolochia</taxon>
    </lineage>
</organism>
<dbReference type="NCBIfam" id="NF009488">
    <property type="entry name" value="PRK12850.1"/>
    <property type="match status" value="1"/>
</dbReference>
<dbReference type="Gene3D" id="3.50.7.10">
    <property type="entry name" value="GroEL"/>
    <property type="match status" value="1"/>
</dbReference>
<proteinExistence type="inferred from homology"/>
<dbReference type="NCBIfam" id="NF009487">
    <property type="entry name" value="PRK12849.1"/>
    <property type="match status" value="1"/>
</dbReference>
<keyword evidence="2" id="KW-0547">Nucleotide-binding</keyword>
<evidence type="ECO:0000256" key="4">
    <source>
        <dbReference type="ARBA" id="ARBA00023186"/>
    </source>
</evidence>
<keyword evidence="4" id="KW-0143">Chaperone</keyword>
<dbReference type="InterPro" id="IPR027413">
    <property type="entry name" value="GROEL-like_equatorial_sf"/>
</dbReference>
<comment type="similarity">
    <text evidence="1 5">Belongs to the chaperonin (HSP60) family.</text>
</comment>